<dbReference type="FunCoup" id="A0A6L2PVT5">
    <property type="interactions" value="1471"/>
</dbReference>
<accession>A0A6L2PVT5</accession>
<dbReference type="FunFam" id="3.30.160.60:FF:000210">
    <property type="entry name" value="Zinc finger RNA-binding protein 2"/>
    <property type="match status" value="1"/>
</dbReference>
<dbReference type="Pfam" id="PF20965">
    <property type="entry name" value="DZF_C"/>
    <property type="match status" value="1"/>
</dbReference>
<feature type="compositionally biased region" description="Basic residues" evidence="8">
    <location>
        <begin position="1038"/>
        <end position="1048"/>
    </location>
</feature>
<keyword evidence="4" id="KW-0863">Zinc-finger</keyword>
<dbReference type="Pfam" id="PF07528">
    <property type="entry name" value="DZF_N"/>
    <property type="match status" value="1"/>
</dbReference>
<dbReference type="EMBL" id="BLKM01000655">
    <property type="protein sequence ID" value="GFG36656.1"/>
    <property type="molecule type" value="Genomic_DNA"/>
</dbReference>
<dbReference type="Pfam" id="PF12171">
    <property type="entry name" value="zf-C2H2_jaz"/>
    <property type="match status" value="1"/>
</dbReference>
<dbReference type="SMART" id="SM00572">
    <property type="entry name" value="DZF"/>
    <property type="match status" value="1"/>
</dbReference>
<dbReference type="FunFam" id="3.30.160.60:FF:000439">
    <property type="entry name" value="Zinc finger RNA-binding protein 2"/>
    <property type="match status" value="1"/>
</dbReference>
<dbReference type="InterPro" id="IPR022755">
    <property type="entry name" value="Znf_C2H2_jaz"/>
</dbReference>
<feature type="region of interest" description="Disordered" evidence="8">
    <location>
        <begin position="1029"/>
        <end position="1082"/>
    </location>
</feature>
<dbReference type="GO" id="GO:0071011">
    <property type="term" value="C:precatalytic spliceosome"/>
    <property type="evidence" value="ECO:0007669"/>
    <property type="project" value="TreeGrafter"/>
</dbReference>
<dbReference type="Gene3D" id="1.10.1410.40">
    <property type="match status" value="1"/>
</dbReference>
<sequence length="1082" mass="118294">MKCGTELCHINTFFTQDELLMLNCLLSTTGCKFVYKFRIFHCEDTAGAAAYQTGQTGYAVTPTAATAATYTAQRAGTGYETAYQTAATHTTAGTYAGWYHYNVPDQEETSMSGEGNRVKNWRTDPTVVPNCMPNQEQVGAGTPAAGTTYDYGYGRTQTAYDSTKTYYQQPAAAAATYSTTDTHYQASKPAFSTTSTYTATTRQVTQPTPKAASYSSAYTTQGTQGTNYSTGYTAAAAQTTNTTKAAANTTYSGYDAALYSAATMYVAQQAQTGAGAGAAAAVTTNTGTAKTTGSWQGYKKGPIPGGMKTMKPKQPPKPQQLHYCDVCKISCAGPQTYREHLEGQKHKKKESALKLGSAPAARGGNALRCELCDVTCTGSDAYAAHIRGAKHQKVVKLHTKLGKPIPSTEPVVVGGGIKTTGTTASTTTPVKTVTTTAAKPAVPGVAKKTVTAAPKINFVAAGSLGTVGTTSTGVKTDVTEVKSEVKEEPVMSDSELTLSDKDVQPVGQDYIEEIKNEEGKVISFNCKLCECRFNDPNAKEMHMKGRRHRLQYKKKVNPELVVDVKPSLRQRKLQEEKLRRQQMRDEYWRRRDEERMMEEEERMYWEERRRYEEEVEYFEWYRRYGRDPRGLPPPPPRPFGPGVPPLMFFPQPVRRPDSSDDRHVIARHAEIYPKEDELQAVQRIVSHTEKALKFVSDHLADMATAAAKQAAAAKPVVGAGAKPAVGVGAKVGTPPVKTGPVGIFSFHRDKDDSQVPRVLKGVMRVGVLAKGLLLHGDTAVNLVVLCAEKPTRTLLNKVVENLPKQLQVVAPEDTYKVHRKLEEAAIIVMGVKEPHITVTITLTSPIMREQLLTPPEGSGGKKTNHRQCRYHRDSEPGAHYEVVQVDPPDVLDKQKCLDALAALRHAKWFQARATGLQSCVMVIRILRDLCQRVPTWAPLNSWAMELLVEKVISSAAQPLSPGDALRRIMEALASGILLPGGPGLLDPCEKDPSDAAGNMLPQQREDITASAQHALRLIAFRQIHKVLGMDPLPPPKFTRGRFNRKRRRDNSSGEGNDSEAGDGKKDKKEDVDEKMETEKSGK</sequence>
<comment type="subcellular location">
    <subcellularLocation>
        <location evidence="1">Nucleus</location>
    </subcellularLocation>
</comment>
<dbReference type="GO" id="GO:0003725">
    <property type="term" value="F:double-stranded RNA binding"/>
    <property type="evidence" value="ECO:0007669"/>
    <property type="project" value="TreeGrafter"/>
</dbReference>
<dbReference type="GO" id="GO:0008270">
    <property type="term" value="F:zinc ion binding"/>
    <property type="evidence" value="ECO:0007669"/>
    <property type="project" value="UniProtKB-KW"/>
</dbReference>
<dbReference type="InterPro" id="IPR049401">
    <property type="entry name" value="DZF_dom_N"/>
</dbReference>
<dbReference type="OrthoDB" id="8898434at2759"/>
<dbReference type="InterPro" id="IPR049402">
    <property type="entry name" value="DZF_dom_C"/>
</dbReference>
<dbReference type="InterPro" id="IPR043519">
    <property type="entry name" value="NT_sf"/>
</dbReference>
<keyword evidence="5" id="KW-0862">Zinc</keyword>
<feature type="compositionally biased region" description="Basic and acidic residues" evidence="8">
    <location>
        <begin position="1061"/>
        <end position="1082"/>
    </location>
</feature>
<evidence type="ECO:0000256" key="3">
    <source>
        <dbReference type="ARBA" id="ARBA00022723"/>
    </source>
</evidence>
<name>A0A6L2PVT5_COPFO</name>
<protein>
    <recommendedName>
        <fullName evidence="7">Zinc finger RNA-binding protein</fullName>
    </recommendedName>
</protein>
<dbReference type="PROSITE" id="PS51257">
    <property type="entry name" value="PROKAR_LIPOPROTEIN"/>
    <property type="match status" value="1"/>
</dbReference>
<keyword evidence="6" id="KW-0539">Nucleus</keyword>
<dbReference type="InterPro" id="IPR013087">
    <property type="entry name" value="Znf_C2H2_type"/>
</dbReference>
<organism evidence="10 11">
    <name type="scientific">Coptotermes formosanus</name>
    <name type="common">Formosan subterranean termite</name>
    <dbReference type="NCBI Taxonomy" id="36987"/>
    <lineage>
        <taxon>Eukaryota</taxon>
        <taxon>Metazoa</taxon>
        <taxon>Ecdysozoa</taxon>
        <taxon>Arthropoda</taxon>
        <taxon>Hexapoda</taxon>
        <taxon>Insecta</taxon>
        <taxon>Pterygota</taxon>
        <taxon>Neoptera</taxon>
        <taxon>Polyneoptera</taxon>
        <taxon>Dictyoptera</taxon>
        <taxon>Blattodea</taxon>
        <taxon>Blattoidea</taxon>
        <taxon>Termitoidae</taxon>
        <taxon>Rhinotermitidae</taxon>
        <taxon>Coptotermes</taxon>
    </lineage>
</organism>
<dbReference type="InterPro" id="IPR006561">
    <property type="entry name" value="DZF_dom"/>
</dbReference>
<feature type="domain" description="DZF" evidence="9">
    <location>
        <begin position="637"/>
        <end position="1071"/>
    </location>
</feature>
<dbReference type="PROSITE" id="PS00028">
    <property type="entry name" value="ZINC_FINGER_C2H2_1"/>
    <property type="match status" value="1"/>
</dbReference>
<keyword evidence="11" id="KW-1185">Reference proteome</keyword>
<dbReference type="InterPro" id="IPR003604">
    <property type="entry name" value="Matrin/U1-like-C_Znf_C2H2"/>
</dbReference>
<evidence type="ECO:0000313" key="10">
    <source>
        <dbReference type="EMBL" id="GFG36656.1"/>
    </source>
</evidence>
<proteinExistence type="predicted"/>
<evidence type="ECO:0000256" key="4">
    <source>
        <dbReference type="ARBA" id="ARBA00022771"/>
    </source>
</evidence>
<dbReference type="PROSITE" id="PS51703">
    <property type="entry name" value="DZF"/>
    <property type="match status" value="1"/>
</dbReference>
<feature type="compositionally biased region" description="Low complexity" evidence="8">
    <location>
        <begin position="198"/>
        <end position="209"/>
    </location>
</feature>
<evidence type="ECO:0000256" key="8">
    <source>
        <dbReference type="SAM" id="MobiDB-lite"/>
    </source>
</evidence>
<comment type="caution">
    <text evidence="10">The sequence shown here is derived from an EMBL/GenBank/DDBJ whole genome shotgun (WGS) entry which is preliminary data.</text>
</comment>
<dbReference type="AlphaFoldDB" id="A0A6L2PVT5"/>
<dbReference type="PANTHER" id="PTHR45762:SF3">
    <property type="entry name" value="ZINC-FINGER PROTEIN AT 72D, ISOFORM B"/>
    <property type="match status" value="1"/>
</dbReference>
<dbReference type="FunFam" id="1.10.1410.40:FF:000001">
    <property type="entry name" value="interleukin enhancer-binding factor 3 isoform X1"/>
    <property type="match status" value="1"/>
</dbReference>
<dbReference type="Gene3D" id="3.30.160.60">
    <property type="entry name" value="Classic Zinc Finger"/>
    <property type="match status" value="3"/>
</dbReference>
<dbReference type="FunFam" id="3.30.160.60:FF:000153">
    <property type="entry name" value="Zinc finger RNA-binding protein 2"/>
    <property type="match status" value="1"/>
</dbReference>
<evidence type="ECO:0000256" key="1">
    <source>
        <dbReference type="ARBA" id="ARBA00004123"/>
    </source>
</evidence>
<dbReference type="PANTHER" id="PTHR45762">
    <property type="entry name" value="ZINC FINGER RNA-BINDING PROTEIN"/>
    <property type="match status" value="1"/>
</dbReference>
<evidence type="ECO:0000256" key="6">
    <source>
        <dbReference type="ARBA" id="ARBA00023242"/>
    </source>
</evidence>
<dbReference type="InterPro" id="IPR036236">
    <property type="entry name" value="Znf_C2H2_sf"/>
</dbReference>
<feature type="region of interest" description="Disordered" evidence="8">
    <location>
        <begin position="198"/>
        <end position="221"/>
    </location>
</feature>
<evidence type="ECO:0000256" key="7">
    <source>
        <dbReference type="ARBA" id="ARBA00041195"/>
    </source>
</evidence>
<dbReference type="Proteomes" id="UP000502823">
    <property type="component" value="Unassembled WGS sequence"/>
</dbReference>
<evidence type="ECO:0000256" key="5">
    <source>
        <dbReference type="ARBA" id="ARBA00022833"/>
    </source>
</evidence>
<dbReference type="SUPFAM" id="SSF57667">
    <property type="entry name" value="beta-beta-alpha zinc fingers"/>
    <property type="match status" value="3"/>
</dbReference>
<keyword evidence="2" id="KW-0217">Developmental protein</keyword>
<dbReference type="Pfam" id="PF12874">
    <property type="entry name" value="zf-met"/>
    <property type="match status" value="2"/>
</dbReference>
<dbReference type="GO" id="GO:0003727">
    <property type="term" value="F:single-stranded RNA binding"/>
    <property type="evidence" value="ECO:0007669"/>
    <property type="project" value="TreeGrafter"/>
</dbReference>
<dbReference type="SMART" id="SM00451">
    <property type="entry name" value="ZnF_U1"/>
    <property type="match status" value="3"/>
</dbReference>
<gene>
    <name evidence="10" type="ORF">Cfor_09397</name>
</gene>
<evidence type="ECO:0000313" key="11">
    <source>
        <dbReference type="Proteomes" id="UP000502823"/>
    </source>
</evidence>
<reference evidence="11" key="1">
    <citation type="submission" date="2020-01" db="EMBL/GenBank/DDBJ databases">
        <title>Draft genome sequence of the Termite Coptotermes fromosanus.</title>
        <authorList>
            <person name="Itakura S."/>
            <person name="Yosikawa Y."/>
            <person name="Umezawa K."/>
        </authorList>
    </citation>
    <scope>NUCLEOTIDE SEQUENCE [LARGE SCALE GENOMIC DNA]</scope>
</reference>
<evidence type="ECO:0000256" key="2">
    <source>
        <dbReference type="ARBA" id="ARBA00022473"/>
    </source>
</evidence>
<evidence type="ECO:0000259" key="9">
    <source>
        <dbReference type="PROSITE" id="PS51703"/>
    </source>
</evidence>
<keyword evidence="3" id="KW-0479">Metal-binding</keyword>
<dbReference type="InParanoid" id="A0A6L2PVT5"/>
<dbReference type="Gene3D" id="3.30.460.10">
    <property type="entry name" value="Beta Polymerase, domain 2"/>
    <property type="match status" value="1"/>
</dbReference>
<dbReference type="SMART" id="SM00355">
    <property type="entry name" value="ZnF_C2H2"/>
    <property type="match status" value="3"/>
</dbReference>